<sequence length="164" mass="17885">MKTSLKTLVLALSVLSSFVSLSTYALPQGSELKAGAAVWNLFDDADRYALHVAYIHKPLESFFGLRPTVLLVNADQGQHYFAAGVAKDIYEYNDFSVRVAFHAGIVDESENLGYTIEFYSSLAGLYKLTDSFSIEAEIGHISNGGLGDTNPGSESFVLSAHYLF</sequence>
<protein>
    <recommendedName>
        <fullName evidence="4">Lipid A 3-O-deacylase</fullName>
    </recommendedName>
</protein>
<evidence type="ECO:0000313" key="3">
    <source>
        <dbReference type="Proteomes" id="UP000031197"/>
    </source>
</evidence>
<accession>A0A0B3YIM5</accession>
<dbReference type="Proteomes" id="UP000031197">
    <property type="component" value="Unassembled WGS sequence"/>
</dbReference>
<feature type="chain" id="PRO_5002100992" description="Lipid A 3-O-deacylase" evidence="1">
    <location>
        <begin position="26"/>
        <end position="164"/>
    </location>
</feature>
<dbReference type="Pfam" id="PF09411">
    <property type="entry name" value="PagL"/>
    <property type="match status" value="1"/>
</dbReference>
<dbReference type="Gene3D" id="2.40.160.20">
    <property type="match status" value="1"/>
</dbReference>
<dbReference type="RefSeq" id="WP_039216200.1">
    <property type="nucleotide sequence ID" value="NZ_JWLW01000001.1"/>
</dbReference>
<reference evidence="2 3" key="1">
    <citation type="submission" date="2014-12" db="EMBL/GenBank/DDBJ databases">
        <title>Genome sequencing of Alteromonas marina AD001.</title>
        <authorList>
            <person name="Adrian T.G.S."/>
            <person name="Chan K.G."/>
        </authorList>
    </citation>
    <scope>NUCLEOTIDE SEQUENCE [LARGE SCALE GENOMIC DNA]</scope>
    <source>
        <strain evidence="2 3">AD001</strain>
    </source>
</reference>
<evidence type="ECO:0000313" key="2">
    <source>
        <dbReference type="EMBL" id="KHT57794.1"/>
    </source>
</evidence>
<dbReference type="InterPro" id="IPR018550">
    <property type="entry name" value="Lipid-A_deacylase-rel"/>
</dbReference>
<keyword evidence="1" id="KW-0732">Signal</keyword>
<feature type="signal peptide" evidence="1">
    <location>
        <begin position="1"/>
        <end position="25"/>
    </location>
</feature>
<keyword evidence="3" id="KW-1185">Reference proteome</keyword>
<evidence type="ECO:0008006" key="4">
    <source>
        <dbReference type="Google" id="ProtNLM"/>
    </source>
</evidence>
<organism evidence="2 3">
    <name type="scientific">Alteromonas marina</name>
    <dbReference type="NCBI Taxonomy" id="203795"/>
    <lineage>
        <taxon>Bacteria</taxon>
        <taxon>Pseudomonadati</taxon>
        <taxon>Pseudomonadota</taxon>
        <taxon>Gammaproteobacteria</taxon>
        <taxon>Alteromonadales</taxon>
        <taxon>Alteromonadaceae</taxon>
        <taxon>Alteromonas/Salinimonas group</taxon>
        <taxon>Alteromonas</taxon>
    </lineage>
</organism>
<dbReference type="OrthoDB" id="6199047at2"/>
<evidence type="ECO:0000256" key="1">
    <source>
        <dbReference type="SAM" id="SignalP"/>
    </source>
</evidence>
<dbReference type="AlphaFoldDB" id="A0A0B3YIM5"/>
<comment type="caution">
    <text evidence="2">The sequence shown here is derived from an EMBL/GenBank/DDBJ whole genome shotgun (WGS) entry which is preliminary data.</text>
</comment>
<name>A0A0B3YIM5_9ALTE</name>
<gene>
    <name evidence="2" type="ORF">RJ41_00155</name>
</gene>
<dbReference type="EMBL" id="JWLW01000001">
    <property type="protein sequence ID" value="KHT57794.1"/>
    <property type="molecule type" value="Genomic_DNA"/>
</dbReference>
<proteinExistence type="predicted"/>